<keyword evidence="4" id="KW-1185">Reference proteome</keyword>
<dbReference type="EMBL" id="LHPJ01000016">
    <property type="protein sequence ID" value="KOO02376.1"/>
    <property type="molecule type" value="Genomic_DNA"/>
</dbReference>
<keyword evidence="1" id="KW-0812">Transmembrane</keyword>
<feature type="domain" description="Type II secretion system protein GspB C-terminal" evidence="2">
    <location>
        <begin position="183"/>
        <end position="242"/>
    </location>
</feature>
<organism evidence="3 4">
    <name type="scientific">Vibrio nereis</name>
    <dbReference type="NCBI Taxonomy" id="693"/>
    <lineage>
        <taxon>Bacteria</taxon>
        <taxon>Pseudomonadati</taxon>
        <taxon>Pseudomonadota</taxon>
        <taxon>Gammaproteobacteria</taxon>
        <taxon>Vibrionales</taxon>
        <taxon>Vibrionaceae</taxon>
        <taxon>Vibrio</taxon>
    </lineage>
</organism>
<evidence type="ECO:0000313" key="4">
    <source>
        <dbReference type="Proteomes" id="UP000037515"/>
    </source>
</evidence>
<gene>
    <name evidence="3" type="ORF">AKJ17_14970</name>
</gene>
<comment type="caution">
    <text evidence="3">The sequence shown here is derived from an EMBL/GenBank/DDBJ whole genome shotgun (WGS) entry which is preliminary data.</text>
</comment>
<dbReference type="Pfam" id="PF16537">
    <property type="entry name" value="T2SSB"/>
    <property type="match status" value="1"/>
</dbReference>
<dbReference type="Proteomes" id="UP000037515">
    <property type="component" value="Unassembled WGS sequence"/>
</dbReference>
<dbReference type="STRING" id="693.AKJ17_14970"/>
<evidence type="ECO:0000259" key="2">
    <source>
        <dbReference type="Pfam" id="PF16537"/>
    </source>
</evidence>
<evidence type="ECO:0000256" key="1">
    <source>
        <dbReference type="SAM" id="Phobius"/>
    </source>
</evidence>
<feature type="transmembrane region" description="Helical" evidence="1">
    <location>
        <begin position="39"/>
        <end position="58"/>
    </location>
</feature>
<dbReference type="GO" id="GO:0015627">
    <property type="term" value="C:type II protein secretion system complex"/>
    <property type="evidence" value="ECO:0007669"/>
    <property type="project" value="InterPro"/>
</dbReference>
<protein>
    <recommendedName>
        <fullName evidence="2">Type II secretion system protein GspB C-terminal domain-containing protein</fullName>
    </recommendedName>
</protein>
<dbReference type="InterPro" id="IPR032389">
    <property type="entry name" value="GspB_C"/>
</dbReference>
<dbReference type="PATRIC" id="fig|693.5.peg.3054"/>
<dbReference type="RefSeq" id="WP_053396620.1">
    <property type="nucleotide sequence ID" value="NZ_LHPJ01000016.1"/>
</dbReference>
<sequence length="248" mass="27680">MSRVMKALELSEQNYRAASFSPSNSMAQVQVREEKTSKWLVVGLIIVPALLVGAIRSYQLFEEKLLAWQTSSQQEPIVLEVPFSYEVVPYPVFGQLQATYELLAPVYNEPPAAAEPVARKPAPKKKAVEQDPLLGDLDLSQLSPELALHVQSVLGSESPSSKDTAPVKVSNLSTHADRWYGKLPAMNFETHVYSSNPAKRWVKINGHEYKEGDWVTSAIKLDKIEQHNCLISFSGEKIEVPALYDWKG</sequence>
<accession>A0A0M0HK18</accession>
<reference evidence="4" key="1">
    <citation type="submission" date="2015-08" db="EMBL/GenBank/DDBJ databases">
        <title>Vibrio galatheae sp. nov., a novel member of the Vibrionaceae family isolated from the Solomon Islands.</title>
        <authorList>
            <person name="Giubergia S."/>
            <person name="Machado H."/>
            <person name="Mateiu R.V."/>
            <person name="Gram L."/>
        </authorList>
    </citation>
    <scope>NUCLEOTIDE SEQUENCE [LARGE SCALE GENOMIC DNA]</scope>
    <source>
        <strain evidence="4">DSM 19584</strain>
    </source>
</reference>
<dbReference type="AlphaFoldDB" id="A0A0M0HK18"/>
<keyword evidence="1" id="KW-1133">Transmembrane helix</keyword>
<name>A0A0M0HK18_VIBNE</name>
<dbReference type="OrthoDB" id="5432325at2"/>
<keyword evidence="1" id="KW-0472">Membrane</keyword>
<evidence type="ECO:0000313" key="3">
    <source>
        <dbReference type="EMBL" id="KOO02376.1"/>
    </source>
</evidence>
<proteinExistence type="predicted"/>